<dbReference type="EMBL" id="JAAKZW010000005">
    <property type="protein sequence ID" value="NGO74735.1"/>
    <property type="molecule type" value="Genomic_DNA"/>
</dbReference>
<evidence type="ECO:0000256" key="2">
    <source>
        <dbReference type="SAM" id="SignalP"/>
    </source>
</evidence>
<proteinExistence type="predicted"/>
<keyword evidence="4" id="KW-1185">Reference proteome</keyword>
<evidence type="ECO:0000313" key="3">
    <source>
        <dbReference type="EMBL" id="NGO74735.1"/>
    </source>
</evidence>
<feature type="signal peptide" evidence="2">
    <location>
        <begin position="1"/>
        <end position="25"/>
    </location>
</feature>
<dbReference type="Proteomes" id="UP000481109">
    <property type="component" value="Unassembled WGS sequence"/>
</dbReference>
<dbReference type="RefSeq" id="WP_165330252.1">
    <property type="nucleotide sequence ID" value="NZ_JAAKZW010000005.1"/>
</dbReference>
<feature type="chain" id="PRO_5026031679" evidence="2">
    <location>
        <begin position="26"/>
        <end position="268"/>
    </location>
</feature>
<evidence type="ECO:0000313" key="4">
    <source>
        <dbReference type="Proteomes" id="UP000481109"/>
    </source>
</evidence>
<evidence type="ECO:0000256" key="1">
    <source>
        <dbReference type="SAM" id="MobiDB-lite"/>
    </source>
</evidence>
<protein>
    <submittedName>
        <fullName evidence="3">Uncharacterized protein</fullName>
    </submittedName>
</protein>
<organism evidence="3 4">
    <name type="scientific">Streptomyces mesophilus</name>
    <dbReference type="NCBI Taxonomy" id="1775132"/>
    <lineage>
        <taxon>Bacteria</taxon>
        <taxon>Bacillati</taxon>
        <taxon>Actinomycetota</taxon>
        <taxon>Actinomycetes</taxon>
        <taxon>Kitasatosporales</taxon>
        <taxon>Streptomycetaceae</taxon>
        <taxon>Streptomyces</taxon>
    </lineage>
</organism>
<feature type="region of interest" description="Disordered" evidence="1">
    <location>
        <begin position="27"/>
        <end position="49"/>
    </location>
</feature>
<dbReference type="AlphaFoldDB" id="A0A6G4XB37"/>
<sequence length="268" mass="29166">MRFARTTVAVTAAALLSLPVTAASAADADPEYPKGNPPATNCLPSFYNPPTGQKDKPAGHYYDEAPDKKTAFWFFAQSGTGSLPLAPALLSEFKRVGVKAEGICPVGVLKDGAGLWTPVGAEGYSNINFVNGRIWYPGGWKFTNTKTGRSLRTDGFWLHDFPLITKASGNIYVDEKRSPMMIEMAHYNTAEFYADLINPRMNDGKFSAGPLDWKFKMSEPYSKLFKEVLGVTIAPDEHVISLQINAAFVPGQNMPLKPGLAKDEPGAK</sequence>
<reference evidence="3 4" key="1">
    <citation type="submission" date="2020-02" db="EMBL/GenBank/DDBJ databases">
        <title>Whole-genome analyses of novel actinobacteria.</title>
        <authorList>
            <person name="Sahin N."/>
            <person name="Tokatli A."/>
        </authorList>
    </citation>
    <scope>NUCLEOTIDE SEQUENCE [LARGE SCALE GENOMIC DNA]</scope>
    <source>
        <strain evidence="3 4">YC504</strain>
    </source>
</reference>
<accession>A0A6G4XB37</accession>
<name>A0A6G4XB37_9ACTN</name>
<comment type="caution">
    <text evidence="3">The sequence shown here is derived from an EMBL/GenBank/DDBJ whole genome shotgun (WGS) entry which is preliminary data.</text>
</comment>
<gene>
    <name evidence="3" type="ORF">G6045_03395</name>
</gene>
<feature type="compositionally biased region" description="Polar residues" evidence="1">
    <location>
        <begin position="38"/>
        <end position="49"/>
    </location>
</feature>
<keyword evidence="2" id="KW-0732">Signal</keyword>